<organism evidence="1 2">
    <name type="scientific">Paractinoplanes ovalisporus</name>
    <dbReference type="NCBI Taxonomy" id="2810368"/>
    <lineage>
        <taxon>Bacteria</taxon>
        <taxon>Bacillati</taxon>
        <taxon>Actinomycetota</taxon>
        <taxon>Actinomycetes</taxon>
        <taxon>Micromonosporales</taxon>
        <taxon>Micromonosporaceae</taxon>
        <taxon>Paractinoplanes</taxon>
    </lineage>
</organism>
<gene>
    <name evidence="1" type="ORF">JIG36_44035</name>
</gene>
<proteinExistence type="predicted"/>
<comment type="caution">
    <text evidence="1">The sequence shown here is derived from an EMBL/GenBank/DDBJ whole genome shotgun (WGS) entry which is preliminary data.</text>
</comment>
<evidence type="ECO:0000313" key="2">
    <source>
        <dbReference type="Proteomes" id="UP000632138"/>
    </source>
</evidence>
<dbReference type="RefSeq" id="WP_203382848.1">
    <property type="nucleotide sequence ID" value="NZ_JAENHP010000026.1"/>
</dbReference>
<evidence type="ECO:0000313" key="1">
    <source>
        <dbReference type="EMBL" id="MBM2622494.1"/>
    </source>
</evidence>
<reference evidence="1 2" key="1">
    <citation type="submission" date="2021-01" db="EMBL/GenBank/DDBJ databases">
        <title>Actinoplanes sp. nov. LDG1-06 isolated from lichen.</title>
        <authorList>
            <person name="Saeng-In P."/>
            <person name="Phongsopitanun W."/>
            <person name="Kanchanasin P."/>
            <person name="Yuki M."/>
            <person name="Kudo T."/>
            <person name="Ohkuma M."/>
            <person name="Tanasupawat S."/>
        </authorList>
    </citation>
    <scope>NUCLEOTIDE SEQUENCE [LARGE SCALE GENOMIC DNA]</scope>
    <source>
        <strain evidence="1 2">LDG1-06</strain>
    </source>
</reference>
<dbReference type="Proteomes" id="UP000632138">
    <property type="component" value="Unassembled WGS sequence"/>
</dbReference>
<sequence>MLRNPGITRWKSLLLLLPDPFRIRILIEPAAWDPAAGSIISPPMRNAYGAESLADGSGALVEGFCSAGEVAGGGSMTFSVGGVVGSFFGSAGSVVDGPAGLVEDALVGARSGAAVTGAAAGAFSGTVTAASVAATAVISSGSDTGLSGPVQVDAVARTTYDTEPAGGALSTQVRVAAGRVQTT</sequence>
<name>A0ABS2ARP3_9ACTN</name>
<accession>A0ABS2ARP3</accession>
<keyword evidence="2" id="KW-1185">Reference proteome</keyword>
<dbReference type="EMBL" id="JAENHP010000026">
    <property type="protein sequence ID" value="MBM2622494.1"/>
    <property type="molecule type" value="Genomic_DNA"/>
</dbReference>
<protein>
    <submittedName>
        <fullName evidence="1">Uncharacterized protein</fullName>
    </submittedName>
</protein>